<dbReference type="GO" id="GO:0046983">
    <property type="term" value="F:protein dimerization activity"/>
    <property type="evidence" value="ECO:0007669"/>
    <property type="project" value="InterPro"/>
</dbReference>
<comment type="caution">
    <text evidence="9">The sequence shown here is derived from an EMBL/GenBank/DDBJ whole genome shotgun (WGS) entry which is preliminary data.</text>
</comment>
<dbReference type="Proteomes" id="UP001418222">
    <property type="component" value="Unassembled WGS sequence"/>
</dbReference>
<evidence type="ECO:0000256" key="5">
    <source>
        <dbReference type="ARBA" id="ARBA00023163"/>
    </source>
</evidence>
<proteinExistence type="inferred from homology"/>
<keyword evidence="4" id="KW-0238">DNA-binding</keyword>
<sequence length="357" mass="39519">MEPVGVALESSWGALNSVTAVEETDLMAQFIATHSLSNEQNDDPSLVMQSLFWPVHTIDSYYGSQDVNANMYHWPMENSCNFSAGSYSNKQASEYETYCSTMDQSNMISSTDMRSELIMFNVKEEANTKSAQIPSDQNNHFDGKISINYEDTGENCTHDTKKSKGKRKIQICDVLKVETAPAASPKKKARSAPSQAGNSSKRSKSKRVDKDVNTVEMEVENATAPVVQSSSCYSSEDETNFSEEFNGGGGSMSTSPKGSASLNLNGKTRAGRGSATDPQSLYARKRRERINERLRILQKLVPNGTKVDLSTMLEEAVQYVKFLQVQIKLLSSDELWMYAPIAYNGMDIGFDLKNFPS</sequence>
<dbReference type="InterPro" id="IPR011598">
    <property type="entry name" value="bHLH_dom"/>
</dbReference>
<feature type="compositionally biased region" description="Polar residues" evidence="7">
    <location>
        <begin position="252"/>
        <end position="266"/>
    </location>
</feature>
<dbReference type="PANTHER" id="PTHR16223">
    <property type="entry name" value="TRANSCRIPTION FACTOR BHLH83-RELATED"/>
    <property type="match status" value="1"/>
</dbReference>
<dbReference type="PROSITE" id="PS50888">
    <property type="entry name" value="BHLH"/>
    <property type="match status" value="1"/>
</dbReference>
<evidence type="ECO:0000313" key="9">
    <source>
        <dbReference type="EMBL" id="KAK8940664.1"/>
    </source>
</evidence>
<evidence type="ECO:0000256" key="3">
    <source>
        <dbReference type="ARBA" id="ARBA00023015"/>
    </source>
</evidence>
<evidence type="ECO:0000256" key="2">
    <source>
        <dbReference type="ARBA" id="ARBA00005510"/>
    </source>
</evidence>
<feature type="domain" description="BHLH" evidence="8">
    <location>
        <begin position="274"/>
        <end position="323"/>
    </location>
</feature>
<dbReference type="FunFam" id="4.10.280.10:FF:000022">
    <property type="entry name" value="Basic helix-loop-helix transcription factor"/>
    <property type="match status" value="1"/>
</dbReference>
<evidence type="ECO:0000256" key="4">
    <source>
        <dbReference type="ARBA" id="ARBA00023125"/>
    </source>
</evidence>
<dbReference type="CDD" id="cd11454">
    <property type="entry name" value="bHLH_AtIND_like"/>
    <property type="match status" value="1"/>
</dbReference>
<keyword evidence="10" id="KW-1185">Reference proteome</keyword>
<feature type="compositionally biased region" description="Low complexity" evidence="7">
    <location>
        <begin position="191"/>
        <end position="200"/>
    </location>
</feature>
<dbReference type="InterPro" id="IPR045843">
    <property type="entry name" value="IND-like"/>
</dbReference>
<evidence type="ECO:0000256" key="6">
    <source>
        <dbReference type="ARBA" id="ARBA00023242"/>
    </source>
</evidence>
<organism evidence="9 10">
    <name type="scientific">Platanthera zijinensis</name>
    <dbReference type="NCBI Taxonomy" id="2320716"/>
    <lineage>
        <taxon>Eukaryota</taxon>
        <taxon>Viridiplantae</taxon>
        <taxon>Streptophyta</taxon>
        <taxon>Embryophyta</taxon>
        <taxon>Tracheophyta</taxon>
        <taxon>Spermatophyta</taxon>
        <taxon>Magnoliopsida</taxon>
        <taxon>Liliopsida</taxon>
        <taxon>Asparagales</taxon>
        <taxon>Orchidaceae</taxon>
        <taxon>Orchidoideae</taxon>
        <taxon>Orchideae</taxon>
        <taxon>Orchidinae</taxon>
        <taxon>Platanthera</taxon>
    </lineage>
</organism>
<dbReference type="SUPFAM" id="SSF47459">
    <property type="entry name" value="HLH, helix-loop-helix DNA-binding domain"/>
    <property type="match status" value="1"/>
</dbReference>
<keyword evidence="6" id="KW-0539">Nucleus</keyword>
<evidence type="ECO:0000256" key="1">
    <source>
        <dbReference type="ARBA" id="ARBA00004123"/>
    </source>
</evidence>
<protein>
    <submittedName>
        <fullName evidence="9">Transcription factor bHLH84</fullName>
    </submittedName>
</protein>
<dbReference type="PANTHER" id="PTHR16223:SF274">
    <property type="entry name" value="TRANSCRIPTION FACTOR BHLH84"/>
    <property type="match status" value="1"/>
</dbReference>
<feature type="region of interest" description="Disordered" evidence="7">
    <location>
        <begin position="180"/>
        <end position="285"/>
    </location>
</feature>
<dbReference type="GO" id="GO:0000978">
    <property type="term" value="F:RNA polymerase II cis-regulatory region sequence-specific DNA binding"/>
    <property type="evidence" value="ECO:0007669"/>
    <property type="project" value="TreeGrafter"/>
</dbReference>
<comment type="subcellular location">
    <subcellularLocation>
        <location evidence="1">Nucleus</location>
    </subcellularLocation>
</comment>
<keyword evidence="3" id="KW-0805">Transcription regulation</keyword>
<dbReference type="GO" id="GO:0000981">
    <property type="term" value="F:DNA-binding transcription factor activity, RNA polymerase II-specific"/>
    <property type="evidence" value="ECO:0007669"/>
    <property type="project" value="TreeGrafter"/>
</dbReference>
<dbReference type="AlphaFoldDB" id="A0AAP0G6I0"/>
<dbReference type="Pfam" id="PF00010">
    <property type="entry name" value="HLH"/>
    <property type="match status" value="1"/>
</dbReference>
<evidence type="ECO:0000313" key="10">
    <source>
        <dbReference type="Proteomes" id="UP001418222"/>
    </source>
</evidence>
<name>A0AAP0G6I0_9ASPA</name>
<gene>
    <name evidence="9" type="primary">BHLH84</name>
    <name evidence="9" type="ORF">KSP39_PZI010762</name>
</gene>
<accession>A0AAP0G6I0</accession>
<evidence type="ECO:0000259" key="8">
    <source>
        <dbReference type="PROSITE" id="PS50888"/>
    </source>
</evidence>
<dbReference type="SMART" id="SM00353">
    <property type="entry name" value="HLH"/>
    <property type="match status" value="1"/>
</dbReference>
<dbReference type="Gene3D" id="4.10.280.10">
    <property type="entry name" value="Helix-loop-helix DNA-binding domain"/>
    <property type="match status" value="1"/>
</dbReference>
<reference evidence="9 10" key="1">
    <citation type="journal article" date="2022" name="Nat. Plants">
        <title>Genomes of leafy and leafless Platanthera orchids illuminate the evolution of mycoheterotrophy.</title>
        <authorList>
            <person name="Li M.H."/>
            <person name="Liu K.W."/>
            <person name="Li Z."/>
            <person name="Lu H.C."/>
            <person name="Ye Q.L."/>
            <person name="Zhang D."/>
            <person name="Wang J.Y."/>
            <person name="Li Y.F."/>
            <person name="Zhong Z.M."/>
            <person name="Liu X."/>
            <person name="Yu X."/>
            <person name="Liu D.K."/>
            <person name="Tu X.D."/>
            <person name="Liu B."/>
            <person name="Hao Y."/>
            <person name="Liao X.Y."/>
            <person name="Jiang Y.T."/>
            <person name="Sun W.H."/>
            <person name="Chen J."/>
            <person name="Chen Y.Q."/>
            <person name="Ai Y."/>
            <person name="Zhai J.W."/>
            <person name="Wu S.S."/>
            <person name="Zhou Z."/>
            <person name="Hsiao Y.Y."/>
            <person name="Wu W.L."/>
            <person name="Chen Y.Y."/>
            <person name="Lin Y.F."/>
            <person name="Hsu J.L."/>
            <person name="Li C.Y."/>
            <person name="Wang Z.W."/>
            <person name="Zhao X."/>
            <person name="Zhong W.Y."/>
            <person name="Ma X.K."/>
            <person name="Ma L."/>
            <person name="Huang J."/>
            <person name="Chen G.Z."/>
            <person name="Huang M.Z."/>
            <person name="Huang L."/>
            <person name="Peng D.H."/>
            <person name="Luo Y.B."/>
            <person name="Zou S.Q."/>
            <person name="Chen S.P."/>
            <person name="Lan S."/>
            <person name="Tsai W.C."/>
            <person name="Van de Peer Y."/>
            <person name="Liu Z.J."/>
        </authorList>
    </citation>
    <scope>NUCLEOTIDE SEQUENCE [LARGE SCALE GENOMIC DNA]</scope>
    <source>
        <strain evidence="9">Lor287</strain>
    </source>
</reference>
<comment type="similarity">
    <text evidence="2">Belongs to the bHLH protein family.</text>
</comment>
<dbReference type="GO" id="GO:0005634">
    <property type="term" value="C:nucleus"/>
    <property type="evidence" value="ECO:0007669"/>
    <property type="project" value="UniProtKB-SubCell"/>
</dbReference>
<keyword evidence="5" id="KW-0804">Transcription</keyword>
<dbReference type="InterPro" id="IPR036638">
    <property type="entry name" value="HLH_DNA-bd_sf"/>
</dbReference>
<dbReference type="EMBL" id="JBBWWQ010000008">
    <property type="protein sequence ID" value="KAK8940664.1"/>
    <property type="molecule type" value="Genomic_DNA"/>
</dbReference>
<evidence type="ECO:0000256" key="7">
    <source>
        <dbReference type="SAM" id="MobiDB-lite"/>
    </source>
</evidence>